<keyword evidence="1" id="KW-0614">Plasmid</keyword>
<evidence type="ECO:0000313" key="2">
    <source>
        <dbReference type="Proteomes" id="UP001321486"/>
    </source>
</evidence>
<reference evidence="2" key="1">
    <citation type="journal article" date="2019" name="Int. J. Syst. Evol. Microbiol.">
        <title>The Global Catalogue of Microorganisms (GCM) 10K type strain sequencing project: providing services to taxonomists for standard genome sequencing and annotation.</title>
        <authorList>
            <consortium name="The Broad Institute Genomics Platform"/>
            <consortium name="The Broad Institute Genome Sequencing Center for Infectious Disease"/>
            <person name="Wu L."/>
            <person name="Ma J."/>
        </authorList>
    </citation>
    <scope>NUCLEOTIDE SEQUENCE [LARGE SCALE GENOMIC DNA]</scope>
    <source>
        <strain evidence="2">NBRC 108728</strain>
    </source>
</reference>
<geneLocation type="plasmid" evidence="1 2">
    <name>pNBRC108728a</name>
</geneLocation>
<dbReference type="Proteomes" id="UP001321486">
    <property type="component" value="Plasmid pNBRC108728a"/>
</dbReference>
<protein>
    <recommendedName>
        <fullName evidence="3">YceI family protein</fullName>
    </recommendedName>
</protein>
<gene>
    <name evidence="1" type="ORF">GCM10025867_46230</name>
</gene>
<dbReference type="EMBL" id="AP027733">
    <property type="protein sequence ID" value="BDZ52382.1"/>
    <property type="molecule type" value="Genomic_DNA"/>
</dbReference>
<evidence type="ECO:0000313" key="1">
    <source>
        <dbReference type="EMBL" id="BDZ52382.1"/>
    </source>
</evidence>
<evidence type="ECO:0008006" key="3">
    <source>
        <dbReference type="Google" id="ProtNLM"/>
    </source>
</evidence>
<proteinExistence type="predicted"/>
<sequence length="105" mass="11385">MSATTTAVSLTSTDTTVIVGALRNAVITQSTLVEHEGNFVIAEMEFQAQRLDGRWINVVSLLRLGQMAPDFASAEPRVLVGSMRLDRWFEAKGVFELTSGEVAIG</sequence>
<organism evidence="1 2">
    <name type="scientific">Frondihabitans sucicola</name>
    <dbReference type="NCBI Taxonomy" id="1268041"/>
    <lineage>
        <taxon>Bacteria</taxon>
        <taxon>Bacillati</taxon>
        <taxon>Actinomycetota</taxon>
        <taxon>Actinomycetes</taxon>
        <taxon>Micrococcales</taxon>
        <taxon>Microbacteriaceae</taxon>
        <taxon>Frondihabitans</taxon>
    </lineage>
</organism>
<keyword evidence="2" id="KW-1185">Reference proteome</keyword>
<accession>A0ABM8GV89</accession>
<name>A0ABM8GV89_9MICO</name>
<dbReference type="RefSeq" id="WP_286347240.1">
    <property type="nucleotide sequence ID" value="NZ_AP027733.1"/>
</dbReference>